<dbReference type="InterPro" id="IPR001701">
    <property type="entry name" value="Glyco_hydro_9"/>
</dbReference>
<dbReference type="InterPro" id="IPR012341">
    <property type="entry name" value="6hp_glycosidase-like_sf"/>
</dbReference>
<dbReference type="AlphaFoldDB" id="E2NCY9"/>
<dbReference type="InterPro" id="IPR013783">
    <property type="entry name" value="Ig-like_fold"/>
</dbReference>
<dbReference type="Proteomes" id="UP000003711">
    <property type="component" value="Unassembled WGS sequence"/>
</dbReference>
<dbReference type="GO" id="GO:0008810">
    <property type="term" value="F:cellulase activity"/>
    <property type="evidence" value="ECO:0007669"/>
    <property type="project" value="InterPro"/>
</dbReference>
<evidence type="ECO:0000256" key="2">
    <source>
        <dbReference type="ARBA" id="ARBA00023277"/>
    </source>
</evidence>
<evidence type="ECO:0000256" key="4">
    <source>
        <dbReference type="SAM" id="Phobius"/>
    </source>
</evidence>
<gene>
    <name evidence="7" type="ORF">BACCELL_02147</name>
</gene>
<dbReference type="InterPro" id="IPR008928">
    <property type="entry name" value="6-hairpin_glycosidase_sf"/>
</dbReference>
<evidence type="ECO:0000259" key="6">
    <source>
        <dbReference type="Pfam" id="PF02927"/>
    </source>
</evidence>
<dbReference type="Pfam" id="PF02927">
    <property type="entry name" value="CelD_N"/>
    <property type="match status" value="1"/>
</dbReference>
<evidence type="ECO:0000313" key="8">
    <source>
        <dbReference type="Proteomes" id="UP000003711"/>
    </source>
</evidence>
<keyword evidence="3" id="KW-0624">Polysaccharide degradation</keyword>
<dbReference type="CDD" id="cd02850">
    <property type="entry name" value="E_set_Cellulase_N"/>
    <property type="match status" value="1"/>
</dbReference>
<dbReference type="SUPFAM" id="SSF48208">
    <property type="entry name" value="Six-hairpin glycosidases"/>
    <property type="match status" value="1"/>
</dbReference>
<evidence type="ECO:0000313" key="7">
    <source>
        <dbReference type="EMBL" id="EEF90229.1"/>
    </source>
</evidence>
<evidence type="ECO:0000259" key="5">
    <source>
        <dbReference type="Pfam" id="PF00759"/>
    </source>
</evidence>
<organism evidence="7 8">
    <name type="scientific">Bacteroides cellulosilyticus DSM 14838</name>
    <dbReference type="NCBI Taxonomy" id="537012"/>
    <lineage>
        <taxon>Bacteria</taxon>
        <taxon>Pseudomonadati</taxon>
        <taxon>Bacteroidota</taxon>
        <taxon>Bacteroidia</taxon>
        <taxon>Bacteroidales</taxon>
        <taxon>Bacteroidaceae</taxon>
        <taxon>Bacteroides</taxon>
    </lineage>
</organism>
<reference evidence="7 8" key="1">
    <citation type="submission" date="2008-12" db="EMBL/GenBank/DDBJ databases">
        <authorList>
            <person name="Fulton L."/>
            <person name="Clifton S."/>
            <person name="Fulton B."/>
            <person name="Xu J."/>
            <person name="Minx P."/>
            <person name="Pepin K.H."/>
            <person name="Johnson M."/>
            <person name="Bhonagiri V."/>
            <person name="Nash W.E."/>
            <person name="Mardis E.R."/>
            <person name="Wilson R.K."/>
        </authorList>
    </citation>
    <scope>NUCLEOTIDE SEQUENCE [LARGE SCALE GENOMIC DNA]</scope>
    <source>
        <strain evidence="7 8">DSM 14838</strain>
    </source>
</reference>
<evidence type="ECO:0000256" key="3">
    <source>
        <dbReference type="ARBA" id="ARBA00023326"/>
    </source>
</evidence>
<evidence type="ECO:0000256" key="1">
    <source>
        <dbReference type="ARBA" id="ARBA00007072"/>
    </source>
</evidence>
<accession>E2NCY9</accession>
<feature type="domain" description="Glycoside hydrolase family 9" evidence="5">
    <location>
        <begin position="414"/>
        <end position="848"/>
    </location>
</feature>
<dbReference type="InterPro" id="IPR004197">
    <property type="entry name" value="Cellulase_Ig-like"/>
</dbReference>
<keyword evidence="4" id="KW-0812">Transmembrane</keyword>
<sequence length="858" mass="97077">YESIQLLIRMINYLISEPITKMNSMKLKAIILCMGVVGCLIFTGCGKSTSFSRNSHLALNDSNYFETRGLNFFVFSNLYDATFDDSKISAVEIIHHGIRTATNGDVRMNPTPGQWNKLPKFVERMPDKEHNRIDVILEYPEYNFEYKLTGEARDGGFYLSVNVDKPLPEALHGIAGLNMEFMPPVFFGHSYIIDGKHGLFPTSPADFMTTINGEVEPTPMATGKLIDIAPDEPLKHITIRTTDDNNLSLFDGRNKQQNGNFVVRTLLPAGKTGKIAEWFITAETQSDWVRKPVVSYSQVGYHPTQKKVAVVELDKNDKPLSTVSLYKVCSDGSLSKALSGTPKTWGMYTRYNYLQFDFSSVTEPGIYMLEYGDQRTAPFPIATDVFQKAWFPTLDVFFPVQMDHMFVREAYRVWHGAAHLDDALQAPVNRIHWDGWRQGPTTGNKYKPLEHIPGLNVGGWFDAGDFDIQTGSQHAVVQAFALLWESFGVNRDETTINQKTRYTEIHVPDGKPDVLQQIEHGVLQLVAQVNAIGYAIPGINESHLYQYRHLGDAVNKTDNLVYNPRLDSLQTDGRTSGTPDDRWAFTNRTPHMNYGTAISLAAASRALKDYNPELSKEALRVARFIWDDEHNHQANPEEQTYSGRFSNPEFMKSIECRAAFELWRSTDYEGYKTKMNELLPTLLEQFNRNASVIAQMIPFMDNAFKKQVRPLVEAYAGELAEVDKENPYGVRISTAGWAGNRNIVQACITNYLLHRSYPELINPEYIYRGLNYLYGCHPCHNLSFVSGVGAQPKKVAYGSNRADFSFIPGGVVPGIRILKPDFPENREDYPFLWSENEYVIDLAASYIYLVNAVNSLLK</sequence>
<dbReference type="GO" id="GO:0000272">
    <property type="term" value="P:polysaccharide catabolic process"/>
    <property type="evidence" value="ECO:0007669"/>
    <property type="project" value="UniProtKB-KW"/>
</dbReference>
<proteinExistence type="inferred from homology"/>
<name>E2NCY9_9BACE</name>
<keyword evidence="2" id="KW-0119">Carbohydrate metabolism</keyword>
<dbReference type="Gene3D" id="1.50.10.10">
    <property type="match status" value="1"/>
</dbReference>
<keyword evidence="7" id="KW-0378">Hydrolase</keyword>
<dbReference type="SUPFAM" id="SSF81296">
    <property type="entry name" value="E set domains"/>
    <property type="match status" value="1"/>
</dbReference>
<keyword evidence="4" id="KW-1133">Transmembrane helix</keyword>
<keyword evidence="4" id="KW-0472">Membrane</keyword>
<reference evidence="7 8" key="2">
    <citation type="submission" date="2009-01" db="EMBL/GenBank/DDBJ databases">
        <title>Draft genome sequence of Bacteroides cellulosilyticus (DSM 14838).</title>
        <authorList>
            <person name="Sudarsanam P."/>
            <person name="Ley R."/>
            <person name="Guruge J."/>
            <person name="Turnbaugh P.J."/>
            <person name="Mahowald M."/>
            <person name="Liep D."/>
            <person name="Gordon J."/>
        </authorList>
    </citation>
    <scope>NUCLEOTIDE SEQUENCE [LARGE SCALE GENOMIC DNA]</scope>
    <source>
        <strain evidence="7 8">DSM 14838</strain>
    </source>
</reference>
<feature type="transmembrane region" description="Helical" evidence="4">
    <location>
        <begin position="27"/>
        <end position="44"/>
    </location>
</feature>
<dbReference type="Gene3D" id="2.60.40.10">
    <property type="entry name" value="Immunoglobulins"/>
    <property type="match status" value="1"/>
</dbReference>
<comment type="similarity">
    <text evidence="1">Belongs to the glycosyl hydrolase 9 (cellulase E) family.</text>
</comment>
<dbReference type="Pfam" id="PF00759">
    <property type="entry name" value="Glyco_hydro_9"/>
    <property type="match status" value="1"/>
</dbReference>
<dbReference type="HOGENOM" id="CLU_333050_0_0_10"/>
<feature type="domain" description="Cellulase Ig-like" evidence="6">
    <location>
        <begin position="292"/>
        <end position="374"/>
    </location>
</feature>
<dbReference type="EMBL" id="ACCH01000164">
    <property type="protein sequence ID" value="EEF90229.1"/>
    <property type="molecule type" value="Genomic_DNA"/>
</dbReference>
<protein>
    <submittedName>
        <fullName evidence="7">Glycosyl hydrolase family 9</fullName>
    </submittedName>
</protein>
<feature type="non-terminal residue" evidence="7">
    <location>
        <position position="1"/>
    </location>
</feature>
<dbReference type="InterPro" id="IPR014756">
    <property type="entry name" value="Ig_E-set"/>
</dbReference>
<comment type="caution">
    <text evidence="7">The sequence shown here is derived from an EMBL/GenBank/DDBJ whole genome shotgun (WGS) entry which is preliminary data.</text>
</comment>